<protein>
    <submittedName>
        <fullName evidence="1">Uncharacterized protein</fullName>
    </submittedName>
</protein>
<name>A0AA36DCS7_9BILA</name>
<evidence type="ECO:0000313" key="1">
    <source>
        <dbReference type="EMBL" id="CAJ0585142.1"/>
    </source>
</evidence>
<evidence type="ECO:0000313" key="2">
    <source>
        <dbReference type="Proteomes" id="UP001177023"/>
    </source>
</evidence>
<feature type="non-terminal residue" evidence="1">
    <location>
        <position position="1"/>
    </location>
</feature>
<gene>
    <name evidence="1" type="ORF">MSPICULIGERA_LOCUS23173</name>
</gene>
<dbReference type="EMBL" id="CATQJA010002702">
    <property type="protein sequence ID" value="CAJ0585142.1"/>
    <property type="molecule type" value="Genomic_DNA"/>
</dbReference>
<dbReference type="AlphaFoldDB" id="A0AA36DCS7"/>
<dbReference type="Proteomes" id="UP001177023">
    <property type="component" value="Unassembled WGS sequence"/>
</dbReference>
<proteinExistence type="predicted"/>
<accession>A0AA36DCS7</accession>
<comment type="caution">
    <text evidence="1">The sequence shown here is derived from an EMBL/GenBank/DDBJ whole genome shotgun (WGS) entry which is preliminary data.</text>
</comment>
<keyword evidence="2" id="KW-1185">Reference proteome</keyword>
<organism evidence="1 2">
    <name type="scientific">Mesorhabditis spiculigera</name>
    <dbReference type="NCBI Taxonomy" id="96644"/>
    <lineage>
        <taxon>Eukaryota</taxon>
        <taxon>Metazoa</taxon>
        <taxon>Ecdysozoa</taxon>
        <taxon>Nematoda</taxon>
        <taxon>Chromadorea</taxon>
        <taxon>Rhabditida</taxon>
        <taxon>Rhabditina</taxon>
        <taxon>Rhabditomorpha</taxon>
        <taxon>Rhabditoidea</taxon>
        <taxon>Rhabditidae</taxon>
        <taxon>Mesorhabditinae</taxon>
        <taxon>Mesorhabditis</taxon>
    </lineage>
</organism>
<sequence length="87" mass="9927">MKNELKCEEDYEDMFITEENHGDLREVIRTLSSVLNTPRSEQLNPGMVHQEMRDALLERTWLEIGANNAPAPYTKASIELKSAGRPP</sequence>
<reference evidence="1" key="1">
    <citation type="submission" date="2023-06" db="EMBL/GenBank/DDBJ databases">
        <authorList>
            <person name="Delattre M."/>
        </authorList>
    </citation>
    <scope>NUCLEOTIDE SEQUENCE</scope>
    <source>
        <strain evidence="1">AF72</strain>
    </source>
</reference>